<organism evidence="1">
    <name type="scientific">Anopheles sinensis</name>
    <name type="common">Mosquito</name>
    <dbReference type="NCBI Taxonomy" id="74873"/>
    <lineage>
        <taxon>Eukaryota</taxon>
        <taxon>Metazoa</taxon>
        <taxon>Ecdysozoa</taxon>
        <taxon>Arthropoda</taxon>
        <taxon>Hexapoda</taxon>
        <taxon>Insecta</taxon>
        <taxon>Pterygota</taxon>
        <taxon>Neoptera</taxon>
        <taxon>Endopterygota</taxon>
        <taxon>Diptera</taxon>
        <taxon>Nematocera</taxon>
        <taxon>Culicoidea</taxon>
        <taxon>Culicidae</taxon>
        <taxon>Anophelinae</taxon>
        <taxon>Anopheles</taxon>
    </lineage>
</organism>
<evidence type="ECO:0000313" key="1">
    <source>
        <dbReference type="EMBL" id="KFB36741.1"/>
    </source>
</evidence>
<keyword evidence="3" id="KW-1185">Reference proteome</keyword>
<evidence type="ECO:0000313" key="3">
    <source>
        <dbReference type="Proteomes" id="UP000030765"/>
    </source>
</evidence>
<dbReference type="EMBL" id="ATLV01012425">
    <property type="status" value="NOT_ANNOTATED_CDS"/>
    <property type="molecule type" value="Genomic_DNA"/>
</dbReference>
<accession>A0A084VFJ7</accession>
<dbReference type="Proteomes" id="UP000030765">
    <property type="component" value="Unassembled WGS sequence"/>
</dbReference>
<dbReference type="VEuPathDB" id="VectorBase:ASIC003903"/>
<gene>
    <name evidence="1" type="ORF">ZHAS_00003903</name>
</gene>
<reference evidence="2" key="2">
    <citation type="submission" date="2020-05" db="UniProtKB">
        <authorList>
            <consortium name="EnsemblMetazoa"/>
        </authorList>
    </citation>
    <scope>IDENTIFICATION</scope>
</reference>
<dbReference type="AlphaFoldDB" id="A0A084VFJ7"/>
<proteinExistence type="predicted"/>
<sequence length="109" mass="12429">MSRPVATNQWHQHQDGKEFSVEMATPANNRHICPSQQFPLLHRLTNHCFSPFRPDEDNAVVWSMGHVCAVLSPERGNIYLFNPLPAIETTLTGERWFEADTETILATPE</sequence>
<dbReference type="EMBL" id="KE524792">
    <property type="protein sequence ID" value="KFB36741.1"/>
    <property type="molecule type" value="Genomic_DNA"/>
</dbReference>
<evidence type="ECO:0000313" key="2">
    <source>
        <dbReference type="EnsemblMetazoa" id="ASIC003903-PA"/>
    </source>
</evidence>
<protein>
    <submittedName>
        <fullName evidence="1 2">Uncharacterized protein</fullName>
    </submittedName>
</protein>
<dbReference type="EnsemblMetazoa" id="ASIC003903-RA">
    <property type="protein sequence ID" value="ASIC003903-PA"/>
    <property type="gene ID" value="ASIC003903"/>
</dbReference>
<reference evidence="1 3" key="1">
    <citation type="journal article" date="2014" name="BMC Genomics">
        <title>Genome sequence of Anopheles sinensis provides insight into genetics basis of mosquito competence for malaria parasites.</title>
        <authorList>
            <person name="Zhou D."/>
            <person name="Zhang D."/>
            <person name="Ding G."/>
            <person name="Shi L."/>
            <person name="Hou Q."/>
            <person name="Ye Y."/>
            <person name="Xu Y."/>
            <person name="Zhou H."/>
            <person name="Xiong C."/>
            <person name="Li S."/>
            <person name="Yu J."/>
            <person name="Hong S."/>
            <person name="Yu X."/>
            <person name="Zou P."/>
            <person name="Chen C."/>
            <person name="Chang X."/>
            <person name="Wang W."/>
            <person name="Lv Y."/>
            <person name="Sun Y."/>
            <person name="Ma L."/>
            <person name="Shen B."/>
            <person name="Zhu C."/>
        </authorList>
    </citation>
    <scope>NUCLEOTIDE SEQUENCE [LARGE SCALE GENOMIC DNA]</scope>
</reference>
<name>A0A084VFJ7_ANOSI</name>